<dbReference type="Proteomes" id="UP000070578">
    <property type="component" value="Unassembled WGS sequence"/>
</dbReference>
<dbReference type="GO" id="GO:0016226">
    <property type="term" value="P:iron-sulfur cluster assembly"/>
    <property type="evidence" value="ECO:0007669"/>
    <property type="project" value="InterPro"/>
</dbReference>
<dbReference type="GO" id="GO:0005506">
    <property type="term" value="F:iron ion binding"/>
    <property type="evidence" value="ECO:0007669"/>
    <property type="project" value="InterPro"/>
</dbReference>
<evidence type="ECO:0000256" key="1">
    <source>
        <dbReference type="ARBA" id="ARBA00006420"/>
    </source>
</evidence>
<dbReference type="InterPro" id="IPR001075">
    <property type="entry name" value="NIF_FeS_clus_asmbl_NifU_C"/>
</dbReference>
<accession>A0A139BUB1</accession>
<name>A0A139BUB1_9PROT</name>
<evidence type="ECO:0000313" key="3">
    <source>
        <dbReference type="EMBL" id="KXS32498.1"/>
    </source>
</evidence>
<dbReference type="InterPro" id="IPR036498">
    <property type="entry name" value="Nfu/NifU_N_sf"/>
</dbReference>
<feature type="domain" description="Scaffold protein Nfu/NifU N-terminal" evidence="2">
    <location>
        <begin position="5"/>
        <end position="91"/>
    </location>
</feature>
<gene>
    <name evidence="3" type="ORF">AWT59_1409</name>
</gene>
<protein>
    <submittedName>
        <fullName evidence="3">Nitrogen fixation protein NifU</fullName>
    </submittedName>
</protein>
<comment type="caution">
    <text evidence="3">The sequence shown here is derived from an EMBL/GenBank/DDBJ whole genome shotgun (WGS) entry which is preliminary data.</text>
</comment>
<reference evidence="3 4" key="1">
    <citation type="submission" date="2016-02" db="EMBL/GenBank/DDBJ databases">
        <authorList>
            <person name="Wen L."/>
            <person name="He K."/>
            <person name="Yang H."/>
        </authorList>
    </citation>
    <scope>NUCLEOTIDE SEQUENCE [LARGE SCALE GENOMIC DNA]</scope>
    <source>
        <strain evidence="3">ShG14-8</strain>
    </source>
</reference>
<proteinExistence type="inferred from homology"/>
<dbReference type="GO" id="GO:0051536">
    <property type="term" value="F:iron-sulfur cluster binding"/>
    <property type="evidence" value="ECO:0007669"/>
    <property type="project" value="InterPro"/>
</dbReference>
<dbReference type="Gene3D" id="3.30.1370.70">
    <property type="entry name" value="Scaffold protein Nfu/NifU, N-terminal domain"/>
    <property type="match status" value="1"/>
</dbReference>
<dbReference type="InterPro" id="IPR034904">
    <property type="entry name" value="FSCA_dom_sf"/>
</dbReference>
<dbReference type="SUPFAM" id="SSF110836">
    <property type="entry name" value="Hypothetical protein SAV1430"/>
    <property type="match status" value="1"/>
</dbReference>
<sequence length="178" mass="19125">MPKIADIEDTPNPNAVKFVLKDRLTWGTACSFNSAESAAADPLAAKLFAIPHVINVYYMDKWITVTQDGAADWPTLVREIAMPIREAEAAQKPASEDVENFDDDEPRLAAIRKLLDAQVRPALVSDGGDLQIVGLEGNVLSIRYFGACGSCPSSLAGTLSAIGNLARTIEPDIEVEVV</sequence>
<dbReference type="EMBL" id="LSLI01000028">
    <property type="protein sequence ID" value="KXS32498.1"/>
    <property type="molecule type" value="Genomic_DNA"/>
</dbReference>
<comment type="similarity">
    <text evidence="1">Belongs to the NifU family.</text>
</comment>
<evidence type="ECO:0000259" key="2">
    <source>
        <dbReference type="SMART" id="SM00932"/>
    </source>
</evidence>
<organism evidence="3 4">
    <name type="scientific">Candidatus Gallionella acididurans</name>
    <dbReference type="NCBI Taxonomy" id="1796491"/>
    <lineage>
        <taxon>Bacteria</taxon>
        <taxon>Pseudomonadati</taxon>
        <taxon>Pseudomonadota</taxon>
        <taxon>Betaproteobacteria</taxon>
        <taxon>Nitrosomonadales</taxon>
        <taxon>Gallionellaceae</taxon>
        <taxon>Gallionella</taxon>
    </lineage>
</organism>
<dbReference type="Gene3D" id="3.30.300.130">
    <property type="entry name" value="Fe-S cluster assembly (FSCA)"/>
    <property type="match status" value="1"/>
</dbReference>
<dbReference type="Pfam" id="PF08712">
    <property type="entry name" value="Nfu_N"/>
    <property type="match status" value="1"/>
</dbReference>
<reference evidence="3 4" key="2">
    <citation type="submission" date="2016-03" db="EMBL/GenBank/DDBJ databases">
        <title>New uncultured bacterium of the family Gallionellaceae from acid mine drainage: description and reconstruction of genome based on metagenomic analysis of microbial community.</title>
        <authorList>
            <person name="Kadnikov V."/>
            <person name="Ivasenko D."/>
            <person name="Beletsky A."/>
            <person name="Mardanov A."/>
            <person name="Danilova E."/>
            <person name="Pimenov N."/>
            <person name="Karnachuk O."/>
            <person name="Ravin N."/>
        </authorList>
    </citation>
    <scope>NUCLEOTIDE SEQUENCE [LARGE SCALE GENOMIC DNA]</scope>
    <source>
        <strain evidence="3">ShG14-8</strain>
    </source>
</reference>
<dbReference type="InterPro" id="IPR014824">
    <property type="entry name" value="Nfu/NifU_N"/>
</dbReference>
<dbReference type="SMART" id="SM00932">
    <property type="entry name" value="Nfu_N"/>
    <property type="match status" value="1"/>
</dbReference>
<dbReference type="Pfam" id="PF01106">
    <property type="entry name" value="NifU"/>
    <property type="match status" value="1"/>
</dbReference>
<dbReference type="PANTHER" id="PTHR11178:SF1">
    <property type="entry name" value="NFU1 IRON-SULFUR CLUSTER SCAFFOLD HOMOLOG, MITOCHONDRIAL"/>
    <property type="match status" value="1"/>
</dbReference>
<dbReference type="AlphaFoldDB" id="A0A139BUB1"/>
<dbReference type="SUPFAM" id="SSF117916">
    <property type="entry name" value="Fe-S cluster assembly (FSCA) domain-like"/>
    <property type="match status" value="1"/>
</dbReference>
<evidence type="ECO:0000313" key="4">
    <source>
        <dbReference type="Proteomes" id="UP000070578"/>
    </source>
</evidence>
<dbReference type="PANTHER" id="PTHR11178">
    <property type="entry name" value="IRON-SULFUR CLUSTER SCAFFOLD PROTEIN NFU-RELATED"/>
    <property type="match status" value="1"/>
</dbReference>